<sequence length="73" mass="8370">MSKSSIKTDSLKEISTASYKTNIYSESGEDNLQHGILSLYKFGYVHILKLEKILYKTLEIFRPSTKIRKPISS</sequence>
<dbReference type="AlphaFoldDB" id="A0A3M7QPV5"/>
<dbReference type="Proteomes" id="UP000276133">
    <property type="component" value="Unassembled WGS sequence"/>
</dbReference>
<proteinExistence type="predicted"/>
<reference evidence="1 2" key="1">
    <citation type="journal article" date="2018" name="Sci. Rep.">
        <title>Genomic signatures of local adaptation to the degree of environmental predictability in rotifers.</title>
        <authorList>
            <person name="Franch-Gras L."/>
            <person name="Hahn C."/>
            <person name="Garcia-Roger E.M."/>
            <person name="Carmona M.J."/>
            <person name="Serra M."/>
            <person name="Gomez A."/>
        </authorList>
    </citation>
    <scope>NUCLEOTIDE SEQUENCE [LARGE SCALE GENOMIC DNA]</scope>
    <source>
        <strain evidence="1">HYR1</strain>
    </source>
</reference>
<accession>A0A3M7QPV5</accession>
<comment type="caution">
    <text evidence="1">The sequence shown here is derived from an EMBL/GenBank/DDBJ whole genome shotgun (WGS) entry which is preliminary data.</text>
</comment>
<protein>
    <submittedName>
        <fullName evidence="1">Uncharacterized protein</fullName>
    </submittedName>
</protein>
<keyword evidence="2" id="KW-1185">Reference proteome</keyword>
<organism evidence="1 2">
    <name type="scientific">Brachionus plicatilis</name>
    <name type="common">Marine rotifer</name>
    <name type="synonym">Brachionus muelleri</name>
    <dbReference type="NCBI Taxonomy" id="10195"/>
    <lineage>
        <taxon>Eukaryota</taxon>
        <taxon>Metazoa</taxon>
        <taxon>Spiralia</taxon>
        <taxon>Gnathifera</taxon>
        <taxon>Rotifera</taxon>
        <taxon>Eurotatoria</taxon>
        <taxon>Monogononta</taxon>
        <taxon>Pseudotrocha</taxon>
        <taxon>Ploima</taxon>
        <taxon>Brachionidae</taxon>
        <taxon>Brachionus</taxon>
    </lineage>
</organism>
<evidence type="ECO:0000313" key="1">
    <source>
        <dbReference type="EMBL" id="RNA13370.1"/>
    </source>
</evidence>
<gene>
    <name evidence="1" type="ORF">BpHYR1_044343</name>
</gene>
<name>A0A3M7QPV5_BRAPC</name>
<evidence type="ECO:0000313" key="2">
    <source>
        <dbReference type="Proteomes" id="UP000276133"/>
    </source>
</evidence>
<dbReference type="EMBL" id="REGN01005435">
    <property type="protein sequence ID" value="RNA13370.1"/>
    <property type="molecule type" value="Genomic_DNA"/>
</dbReference>